<dbReference type="InterPro" id="IPR011050">
    <property type="entry name" value="Pectin_lyase_fold/virulence"/>
</dbReference>
<dbReference type="InterPro" id="IPR010069">
    <property type="entry name" value="CdiA_FHA1_rpt"/>
</dbReference>
<feature type="region of interest" description="Disordered" evidence="1">
    <location>
        <begin position="2537"/>
        <end position="2586"/>
    </location>
</feature>
<proteinExistence type="predicted"/>
<keyword evidence="2" id="KW-0732">Signal</keyword>
<evidence type="ECO:0000313" key="5">
    <source>
        <dbReference type="EMBL" id="VFK45530.1"/>
    </source>
</evidence>
<dbReference type="InterPro" id="IPR008638">
    <property type="entry name" value="FhaB/CdiA-like_TPS"/>
</dbReference>
<dbReference type="Pfam" id="PF05594">
    <property type="entry name" value="Fil_haemagg"/>
    <property type="match status" value="15"/>
</dbReference>
<feature type="signal peptide" evidence="2">
    <location>
        <begin position="1"/>
        <end position="33"/>
    </location>
</feature>
<dbReference type="InterPro" id="IPR012334">
    <property type="entry name" value="Pectin_lyas_fold"/>
</dbReference>
<dbReference type="InterPro" id="IPR028902">
    <property type="entry name" value="Tox-REase-9_dom"/>
</dbReference>
<feature type="domain" description="Filamentous haemagglutinin FhaB/tRNA nuclease CdiA-like TPS" evidence="3">
    <location>
        <begin position="50"/>
        <end position="170"/>
    </location>
</feature>
<protein>
    <submittedName>
        <fullName evidence="5">Filamentous hemagglutinin family N-terminal domain-containing protein</fullName>
    </submittedName>
</protein>
<evidence type="ECO:0000259" key="3">
    <source>
        <dbReference type="SMART" id="SM00912"/>
    </source>
</evidence>
<dbReference type="Pfam" id="PF15650">
    <property type="entry name" value="Tox-REase-9"/>
    <property type="match status" value="1"/>
</dbReference>
<gene>
    <name evidence="5" type="ORF">BECKSD772E_GA0070983_105516</name>
    <name evidence="4" type="ORF">BECKSD772F_GA0070984_10553</name>
</gene>
<evidence type="ECO:0000256" key="2">
    <source>
        <dbReference type="SAM" id="SignalP"/>
    </source>
</evidence>
<dbReference type="SMART" id="SM00912">
    <property type="entry name" value="Haemagg_act"/>
    <property type="match status" value="1"/>
</dbReference>
<sequence length="2601" mass="271790">MTRRQSSKRFLHRLTASCLICTLSWGPPLASLANDITPDGATRTTIDRAQNGVRVVNIAPPTQGGVSHNKYTDFNVRQTGAIMNNSREVGVSQLGGALPANPHYSDRTAQIILNEVTSNNRSQLKGYTEIFGDRAEFILANPNGITCAGCGFINTSRLGLVTGTPQLDQLGRLDGLAIGQGDVLIEGLGLNAENVRYVDIVTRLAKIQGELIAGEELNIHTGNGRFDYKTRTISSDPNAAATGATFAVDASALGSMYAGRIKIISSEAGLGVRNDAKLVANVDDLIITAQGDIAYTDARAKRDIKLRAKGNITQTKVAQAGNDLRIIAGKTADLSGDSVNATATLDVRGDAIKLHGASKATPLNVAARTANLGGKQGVQLARTQFQTNETATLQSARGDIAFSQGTANANRLTITAARNITNEDHLLHAGQALTLRAIAGNIENRNAGSLWSKGTLSADAGNMVENKGLVRSTGDMKIVAGGALKNTGDAKQSGLMVTDAALTLEAGGALANRGGAITAQSAVVKAQSITFHHAEQTTQGGLIVGGDMTLTAKGALRNTGQIIKTDGNLSATAQSLANSNDGNIIGEMRATGTMDLGVTNDLANQGLIYAAGALDMTVGGAVTNTGDAKKTGLVLSKAALTLNANAALTNQGGVISAQSAVIEARSIQLRAIPGNTDVEGLLFGGDATLTTVDDLDNQGQQINAQGALSITARSLSNRNNGQMVGKLRSGQAMDIHISQGLTNEGYLYASKTLTAKAGGALINRGNGNDTGILLSDGALSIDADGALESRGGIIAAQSVVLNARSVLLDRTGQTTDRGGLSTKADASLVVTTGFTNNGQRVFAGRNLTIDAASIVNQSGAGQVGKLHATGRLSLTSGAGLTNRGRIEGAGVNLKTRATLTNIGDGKNSGVLAAGNALTLDITGNLDNRGILSSKGNSTITLSSDLLNAAHRISIGGDLRIKAATLDNSGGGEIEIGGNLTTVGQLASVDNRSGRIKGLTAGKILALNMRALRNEGGNIASNGSISLVIDADYDLKGAFSAGGTLAMQARRLRNYTRLDAGEMLRLTASGNFSNETGAVLASDRDIEIVANGSIVNKSEITSGRNLKLEAKGGNITNEAAAKVTGGLGTTTLIASNGVINRNKLSSGQDMALTAASLDNRGQVATGRDLAATVSGDLHNREGKLLFAGRDMTLNVGGALDNNRAELYSQGDMMLRGLSGGNSASIRNFVGTIEAGGNLTIRTNRLDNLAEVYDTDPGGEYGYNIVRVTKGGYGEGSYAIMEQDQANSTLRAHPSYLKAGSNLFIYNADIHNLSSVISAYGNLIVNGGRLDNETASVGEIRSLIRKWGKHSTYKERYCKRRILGICVKRGDRTKHKYETKEDTYTGYAYSREQAIFNAKGTVNVNGQSIRNGSVKSLDNPSHTTTYNTASLQQIQKTGQVDLTEFLTLPQGEHGLFRLNPTQREFVPSASLSLVLPGKSVISISPTKPRRAHRYLIESNVEFIDTTRFVGSEYFLDRMGVDLNESLRLMGDAVVETRLVERAILQVTKHTFLSGDVGSSAEQMTRLYDAALAEAERFEQEGMPLTVGVALSPEQVKSLRHDLIWLEEREVAGARVLAPQLYLSQATLAQIETGTGPVISGGDVLLASEEDFGNQGTITARRDVGISSEGSFTNTGSVDAGESLVVDVKEDIINRGPGSLYGGDLVALYAEGDIRNESTAEEIHLGEDIVSRMKDIASIESGGNLILDAGGDIVQKAAKLNAKGSAVLEAKGDISFETIALRNKSVNRGSNGYSIHDRTEHVGGEAVFGGDLVMKSGGDTTLTATRMEVGGGADITTGGSFDLLSAQNTYHSESYYEYDDGGWFGSSGSEDSVSDETRQVSSVLKVGKNLSLGSGRDINISASKVEVEGAASVTAAGNFNLLSKADTLSEASSKTHDGAFSESEEKHTKDTVDHVSTEFNVGGKLDVEAKQVNLVASTIKAREAEIEADLIQLVSEKDLDSETHFSDGSGVLLRKIKNKGHVKEEVVEAGIQVAEKLVVNGRTLVEEGLGKDNLLKNLSSQSDLDIAGVKLIKQVANNEEWDDEITSLSATGQLLVQAVVGYFTAGAGAGLVNAGNAAVQAGIDAAINSLIQQATTQMVEAALTGNPPKFDTKAMLMGAITSAASGVASHGMDSALGEGLVADVQKTALKSTGRAVVETAVYGGDFRDRLGDNLKTGMVDLAGEKLAGKIGDNKESLGAVGHKTAHAALGCAMGAASGGQCAGGAVGAVAAETVAELYGDSRLATGDVDQDNLDDFKAKTELVGELAAIGGAVLTDTDAESAVLTGTNAVENNYLSNEQKLLKKSELAGCDGLRCQAGVYLKYAGISGKQDIALLTGIAEGTGEQITDEMVELVKTFSNPQQMLDGLKAIVEDPSLLGDVAKSELDALKTELSTFEEEYQRAGWDGANKAGEALGHITGKVVVLVADVAVGTKGTSAVVKFSGKTLTKATRKVVGKLKAVKKVKGVPKSVGKGMNNPTVKSSAAKGREIHKKFAERVKQKPDWKSEKTIIGPNGEKLRPDALTPSGRPVELKPNTPSGRRQGAKQIKKYKEATGTNGRVIYYDP</sequence>
<dbReference type="EMBL" id="CAADFU010000055">
    <property type="protein sequence ID" value="VFK45530.1"/>
    <property type="molecule type" value="Genomic_DNA"/>
</dbReference>
<accession>A0A450YVF7</accession>
<dbReference type="NCBIfam" id="TIGR01901">
    <property type="entry name" value="adhes_NPXG"/>
    <property type="match status" value="1"/>
</dbReference>
<evidence type="ECO:0000256" key="1">
    <source>
        <dbReference type="SAM" id="MobiDB-lite"/>
    </source>
</evidence>
<dbReference type="Gene3D" id="2.160.20.10">
    <property type="entry name" value="Single-stranded right-handed beta-helix, Pectin lyase-like"/>
    <property type="match status" value="1"/>
</dbReference>
<feature type="chain" id="PRO_5033432762" evidence="2">
    <location>
        <begin position="34"/>
        <end position="2601"/>
    </location>
</feature>
<dbReference type="EMBL" id="CAADFR010000055">
    <property type="protein sequence ID" value="VFK40151.1"/>
    <property type="molecule type" value="Genomic_DNA"/>
</dbReference>
<name>A0A450YVF7_9GAMM</name>
<reference evidence="5" key="1">
    <citation type="submission" date="2019-02" db="EMBL/GenBank/DDBJ databases">
        <authorList>
            <person name="Gruber-Vodicka R. H."/>
            <person name="Seah K. B. B."/>
        </authorList>
    </citation>
    <scope>NUCLEOTIDE SEQUENCE</scope>
    <source>
        <strain evidence="5">BECK_S1320</strain>
        <strain evidence="4">BECK_S1321</strain>
    </source>
</reference>
<organism evidence="5">
    <name type="scientific">Candidatus Kentrum sp. SD</name>
    <dbReference type="NCBI Taxonomy" id="2126332"/>
    <lineage>
        <taxon>Bacteria</taxon>
        <taxon>Pseudomonadati</taxon>
        <taxon>Pseudomonadota</taxon>
        <taxon>Gammaproteobacteria</taxon>
        <taxon>Candidatus Kentrum</taxon>
    </lineage>
</organism>
<evidence type="ECO:0000313" key="4">
    <source>
        <dbReference type="EMBL" id="VFK40151.1"/>
    </source>
</evidence>
<dbReference type="SUPFAM" id="SSF51126">
    <property type="entry name" value="Pectin lyase-like"/>
    <property type="match status" value="1"/>
</dbReference>
<dbReference type="Pfam" id="PF05860">
    <property type="entry name" value="TPS"/>
    <property type="match status" value="1"/>
</dbReference>
<dbReference type="GO" id="GO:0003824">
    <property type="term" value="F:catalytic activity"/>
    <property type="evidence" value="ECO:0007669"/>
    <property type="project" value="UniProtKB-ARBA"/>
</dbReference>
<dbReference type="Pfam" id="PF13332">
    <property type="entry name" value="Fil_haemagg_2"/>
    <property type="match status" value="1"/>
</dbReference>
<dbReference type="NCBIfam" id="TIGR01731">
    <property type="entry name" value="fil_hemag_20aa"/>
    <property type="match status" value="14"/>
</dbReference>
<dbReference type="InterPro" id="IPR025157">
    <property type="entry name" value="Hemagglutinin_rpt"/>
</dbReference>
<dbReference type="InterPro" id="IPR008619">
    <property type="entry name" value="Filamentous_hemagglutn_rpt"/>
</dbReference>
<feature type="region of interest" description="Disordered" evidence="1">
    <location>
        <begin position="2504"/>
        <end position="2523"/>
    </location>
</feature>